<dbReference type="AlphaFoldDB" id="A0A382HD09"/>
<accession>A0A382HD09</accession>
<dbReference type="SUPFAM" id="SSF53098">
    <property type="entry name" value="Ribonuclease H-like"/>
    <property type="match status" value="1"/>
</dbReference>
<dbReference type="InterPro" id="IPR002156">
    <property type="entry name" value="RNaseH_domain"/>
</dbReference>
<dbReference type="CDD" id="cd09279">
    <property type="entry name" value="RNase_HI_like"/>
    <property type="match status" value="1"/>
</dbReference>
<name>A0A382HD09_9ZZZZ</name>
<proteinExistence type="predicted"/>
<reference evidence="2" key="1">
    <citation type="submission" date="2018-05" db="EMBL/GenBank/DDBJ databases">
        <authorList>
            <person name="Lanie J.A."/>
            <person name="Ng W.-L."/>
            <person name="Kazmierczak K.M."/>
            <person name="Andrzejewski T.M."/>
            <person name="Davidsen T.M."/>
            <person name="Wayne K.J."/>
            <person name="Tettelin H."/>
            <person name="Glass J.I."/>
            <person name="Rusch D."/>
            <person name="Podicherti R."/>
            <person name="Tsui H.-C.T."/>
            <person name="Winkler M.E."/>
        </authorList>
    </citation>
    <scope>NUCLEOTIDE SEQUENCE</scope>
</reference>
<sequence length="184" mass="20472">MNLPVIAYIDGGSRGNPGPAGYGVSIETSEGAIINKLTGAIGVATNNNAEYRGLIAALEYLVERQHHDVIIRSDSQLLTRQMSGQYRVKHPTLRKLHIRAKELEALLANVKYEYIPRELNQRADKLANVAMDETIDAEHTSLPVHSSANPSRPTVLSVGIDIEDVGRVKDLIRRYGDRFTRRIF</sequence>
<dbReference type="EMBL" id="UINC01060547">
    <property type="protein sequence ID" value="SVB85160.1"/>
    <property type="molecule type" value="Genomic_DNA"/>
</dbReference>
<feature type="non-terminal residue" evidence="2">
    <location>
        <position position="184"/>
    </location>
</feature>
<dbReference type="Pfam" id="PF13456">
    <property type="entry name" value="RVT_3"/>
    <property type="match status" value="1"/>
</dbReference>
<dbReference type="InterPro" id="IPR012337">
    <property type="entry name" value="RNaseH-like_sf"/>
</dbReference>
<evidence type="ECO:0000313" key="2">
    <source>
        <dbReference type="EMBL" id="SVB85160.1"/>
    </source>
</evidence>
<dbReference type="PROSITE" id="PS50879">
    <property type="entry name" value="RNASE_H_1"/>
    <property type="match status" value="1"/>
</dbReference>
<dbReference type="GO" id="GO:0004523">
    <property type="term" value="F:RNA-DNA hybrid ribonuclease activity"/>
    <property type="evidence" value="ECO:0007669"/>
    <property type="project" value="InterPro"/>
</dbReference>
<feature type="domain" description="RNase H type-1" evidence="1">
    <location>
        <begin position="1"/>
        <end position="132"/>
    </location>
</feature>
<organism evidence="2">
    <name type="scientific">marine metagenome</name>
    <dbReference type="NCBI Taxonomy" id="408172"/>
    <lineage>
        <taxon>unclassified sequences</taxon>
        <taxon>metagenomes</taxon>
        <taxon>ecological metagenomes</taxon>
    </lineage>
</organism>
<dbReference type="InterPro" id="IPR036397">
    <property type="entry name" value="RNaseH_sf"/>
</dbReference>
<dbReference type="GO" id="GO:0003676">
    <property type="term" value="F:nucleic acid binding"/>
    <property type="evidence" value="ECO:0007669"/>
    <property type="project" value="InterPro"/>
</dbReference>
<dbReference type="PANTHER" id="PTHR46387:SF2">
    <property type="entry name" value="RIBONUCLEASE HI"/>
    <property type="match status" value="1"/>
</dbReference>
<dbReference type="PANTHER" id="PTHR46387">
    <property type="entry name" value="POLYNUCLEOTIDYL TRANSFERASE, RIBONUCLEASE H-LIKE SUPERFAMILY PROTEIN"/>
    <property type="match status" value="1"/>
</dbReference>
<protein>
    <recommendedName>
        <fullName evidence="1">RNase H type-1 domain-containing protein</fullName>
    </recommendedName>
</protein>
<evidence type="ECO:0000259" key="1">
    <source>
        <dbReference type="PROSITE" id="PS50879"/>
    </source>
</evidence>
<dbReference type="Gene3D" id="3.30.420.10">
    <property type="entry name" value="Ribonuclease H-like superfamily/Ribonuclease H"/>
    <property type="match status" value="1"/>
</dbReference>
<gene>
    <name evidence="2" type="ORF">METZ01_LOCUS238014</name>
</gene>